<dbReference type="RefSeq" id="WP_243362182.1">
    <property type="nucleotide sequence ID" value="NZ_JALGBH010000002.1"/>
</dbReference>
<proteinExistence type="predicted"/>
<keyword evidence="2" id="KW-1185">Reference proteome</keyword>
<organism evidence="1 2">
    <name type="scientific">Pedobacter montanisoli</name>
    <dbReference type="NCBI Taxonomy" id="2923277"/>
    <lineage>
        <taxon>Bacteria</taxon>
        <taxon>Pseudomonadati</taxon>
        <taxon>Bacteroidota</taxon>
        <taxon>Sphingobacteriia</taxon>
        <taxon>Sphingobacteriales</taxon>
        <taxon>Sphingobacteriaceae</taxon>
        <taxon>Pedobacter</taxon>
    </lineage>
</organism>
<name>A0ABS9ZXS3_9SPHI</name>
<reference evidence="1" key="1">
    <citation type="submission" date="2022-03" db="EMBL/GenBank/DDBJ databases">
        <authorList>
            <person name="Woo C.Y."/>
        </authorList>
    </citation>
    <scope>NUCLEOTIDE SEQUENCE</scope>
    <source>
        <strain evidence="1">CYS-01</strain>
    </source>
</reference>
<evidence type="ECO:0000313" key="2">
    <source>
        <dbReference type="Proteomes" id="UP001165460"/>
    </source>
</evidence>
<sequence length="979" mass="111788">MSNYAVVLQHNNLVVKSSNFGELSNLGFTLNGKVASFIYNEVKYIAIYVYSTQEFIAYAEEVKFKVLMDNIKKVKGTDYSGVDIKLWKNKDTSIDITFKNYSELVQAQPNDQIYGALRDDSGLCYNFHIWNYIPPYNGPKNPQLAPGRDESNRFRCESLDSSPFAKNFFETYKDFDFYDGGVVSKDKRLVADVASLMKNTNEQMLLAFNKFTEIAQNVGPFKFTQDFDGSYSKRELLDYKKGLERWIQIYKEHQDQLVKLTEPEQMYIACNLLFKYNMLTLFDVDQKILMLKVLCRDGLSDLFFVSPNGDYQERETLALKILLSITPQQYDSFLKKLISTRLKVKSNIGTATMPKIVDVSITLYKQLFKKIDDFFGKPNFTAFVKELNKMVLINNNIPPESTIPYTDQEIKTKSKGQFFWGSINDLKEKNKKNNVKYEIVTNTDSNIEFSETYCIKSALVEMAITSVGPGVPVSGGYYKKCLQNQTNYFTLEHFDIVFITFYENPSFVDNNPNNQYQGKSFFTFAGYVDYLLEKEKTETILDVLNTTLFALTLAVGIGEVVAAVRSAQVVRFIVGAVMVTGDTSQYLTSSSAFVAYLQERYPEDFQDILDVMRTAGILASIGSGTVIGSGIFKRYTKIEAARFWAIGERVLEDTTLASKLTQNERVILEEGIKRFKDGAFPVRYTPEVISEVRTTEGIMKFYDDLILRGEIEILDEANKARFLNYFSDLPDDMVALLKQVPSAPIVFGKIDEAGQLLIKIDSQIWLKSFKARGYLKIKDYEEVAQLFSKEFSAAYETSAVPGVKWVVDGTPDVSALVAANNIANNSSDISIICSNYNVPLEVMTKVKNHFWIEEHFILVENGTYQIGRFERTLEDIIEWNDAINNTLDETRKILFKRLLVHEYIEAKLMENGLSFRALDKYLNTTVSDIGAHEMSPIISSGNYLQLNRRVELGYPPSPNLDDFSNLDNIVNWFIDFYKL</sequence>
<accession>A0ABS9ZXS3</accession>
<comment type="caution">
    <text evidence="1">The sequence shown here is derived from an EMBL/GenBank/DDBJ whole genome shotgun (WGS) entry which is preliminary data.</text>
</comment>
<dbReference type="Proteomes" id="UP001165460">
    <property type="component" value="Unassembled WGS sequence"/>
</dbReference>
<gene>
    <name evidence="1" type="ORF">MMF97_10350</name>
</gene>
<dbReference type="EMBL" id="JALGBH010000002">
    <property type="protein sequence ID" value="MCJ0743113.1"/>
    <property type="molecule type" value="Genomic_DNA"/>
</dbReference>
<protein>
    <submittedName>
        <fullName evidence="1">Uncharacterized protein</fullName>
    </submittedName>
</protein>
<evidence type="ECO:0000313" key="1">
    <source>
        <dbReference type="EMBL" id="MCJ0743113.1"/>
    </source>
</evidence>